<evidence type="ECO:0000313" key="8">
    <source>
        <dbReference type="Proteomes" id="UP001152607"/>
    </source>
</evidence>
<sequence length="148" mass="16625">MDPKHRNAAALHKRADDLIRLFLQNYQSILQRIGPSSTSITSNNDTNNNNNDEDSSKVRQGQGEETQRQTPYSEIAYRELSIKEDTMNIIKAAQSSSTLIRDLQELWLFGSLDTVADPADLIEEREMAIQIADVIAGLARRGPSFFSD</sequence>
<dbReference type="EMBL" id="CAOQHR010000005">
    <property type="protein sequence ID" value="CAI6334397.1"/>
    <property type="molecule type" value="Genomic_DNA"/>
</dbReference>
<dbReference type="InterPro" id="IPR009332">
    <property type="entry name" value="Med22"/>
</dbReference>
<evidence type="ECO:0000256" key="5">
    <source>
        <dbReference type="ARBA" id="ARBA00023242"/>
    </source>
</evidence>
<gene>
    <name evidence="7" type="ORF">PDIGIT_LOCUS7455</name>
</gene>
<proteinExistence type="inferred from homology"/>
<keyword evidence="3" id="KW-0805">Transcription regulation</keyword>
<evidence type="ECO:0000256" key="1">
    <source>
        <dbReference type="ARBA" id="ARBA00004123"/>
    </source>
</evidence>
<dbReference type="GO" id="GO:0016592">
    <property type="term" value="C:mediator complex"/>
    <property type="evidence" value="ECO:0007669"/>
    <property type="project" value="InterPro"/>
</dbReference>
<dbReference type="Pfam" id="PF06179">
    <property type="entry name" value="Med22"/>
    <property type="match status" value="1"/>
</dbReference>
<feature type="compositionally biased region" description="Low complexity" evidence="6">
    <location>
        <begin position="36"/>
        <end position="50"/>
    </location>
</feature>
<accession>A0A9W4UGQ1</accession>
<reference evidence="7" key="1">
    <citation type="submission" date="2023-01" db="EMBL/GenBank/DDBJ databases">
        <authorList>
            <person name="Van Ghelder C."/>
            <person name="Rancurel C."/>
        </authorList>
    </citation>
    <scope>NUCLEOTIDE SEQUENCE</scope>
    <source>
        <strain evidence="7">CNCM I-4278</strain>
    </source>
</reference>
<dbReference type="OrthoDB" id="203279at2759"/>
<name>A0A9W4UGQ1_9PLEO</name>
<organism evidence="7 8">
    <name type="scientific">Periconia digitata</name>
    <dbReference type="NCBI Taxonomy" id="1303443"/>
    <lineage>
        <taxon>Eukaryota</taxon>
        <taxon>Fungi</taxon>
        <taxon>Dikarya</taxon>
        <taxon>Ascomycota</taxon>
        <taxon>Pezizomycotina</taxon>
        <taxon>Dothideomycetes</taxon>
        <taxon>Pleosporomycetidae</taxon>
        <taxon>Pleosporales</taxon>
        <taxon>Massarineae</taxon>
        <taxon>Periconiaceae</taxon>
        <taxon>Periconia</taxon>
    </lineage>
</organism>
<evidence type="ECO:0000313" key="7">
    <source>
        <dbReference type="EMBL" id="CAI6334397.1"/>
    </source>
</evidence>
<evidence type="ECO:0000256" key="4">
    <source>
        <dbReference type="ARBA" id="ARBA00023163"/>
    </source>
</evidence>
<comment type="caution">
    <text evidence="7">The sequence shown here is derived from an EMBL/GenBank/DDBJ whole genome shotgun (WGS) entry which is preliminary data.</text>
</comment>
<dbReference type="GO" id="GO:0003712">
    <property type="term" value="F:transcription coregulator activity"/>
    <property type="evidence" value="ECO:0007669"/>
    <property type="project" value="InterPro"/>
</dbReference>
<dbReference type="GO" id="GO:0006357">
    <property type="term" value="P:regulation of transcription by RNA polymerase II"/>
    <property type="evidence" value="ECO:0007669"/>
    <property type="project" value="InterPro"/>
</dbReference>
<comment type="subcellular location">
    <subcellularLocation>
        <location evidence="1">Nucleus</location>
    </subcellularLocation>
</comment>
<protein>
    <submittedName>
        <fullName evidence="7">Uncharacterized protein</fullName>
    </submittedName>
</protein>
<keyword evidence="4" id="KW-0804">Transcription</keyword>
<keyword evidence="5" id="KW-0539">Nucleus</keyword>
<dbReference type="Proteomes" id="UP001152607">
    <property type="component" value="Unassembled WGS sequence"/>
</dbReference>
<keyword evidence="8" id="KW-1185">Reference proteome</keyword>
<evidence type="ECO:0000256" key="3">
    <source>
        <dbReference type="ARBA" id="ARBA00023015"/>
    </source>
</evidence>
<comment type="similarity">
    <text evidence="2">Belongs to the Mediator complex subunit 22 family.</text>
</comment>
<evidence type="ECO:0000256" key="2">
    <source>
        <dbReference type="ARBA" id="ARBA00005942"/>
    </source>
</evidence>
<evidence type="ECO:0000256" key="6">
    <source>
        <dbReference type="SAM" id="MobiDB-lite"/>
    </source>
</evidence>
<feature type="region of interest" description="Disordered" evidence="6">
    <location>
        <begin position="35"/>
        <end position="73"/>
    </location>
</feature>
<dbReference type="AlphaFoldDB" id="A0A9W4UGQ1"/>